<evidence type="ECO:0000313" key="2">
    <source>
        <dbReference type="EMBL" id="SFQ75477.1"/>
    </source>
</evidence>
<gene>
    <name evidence="2" type="ORF">SAMN02745910_03229</name>
</gene>
<organism evidence="2 3">
    <name type="scientific">Priestia endophytica DSM 13796</name>
    <dbReference type="NCBI Taxonomy" id="1121089"/>
    <lineage>
        <taxon>Bacteria</taxon>
        <taxon>Bacillati</taxon>
        <taxon>Bacillota</taxon>
        <taxon>Bacilli</taxon>
        <taxon>Bacillales</taxon>
        <taxon>Bacillaceae</taxon>
        <taxon>Priestia</taxon>
    </lineage>
</organism>
<feature type="transmembrane region" description="Helical" evidence="1">
    <location>
        <begin position="18"/>
        <end position="40"/>
    </location>
</feature>
<feature type="transmembrane region" description="Helical" evidence="1">
    <location>
        <begin position="46"/>
        <end position="71"/>
    </location>
</feature>
<dbReference type="Proteomes" id="UP000182762">
    <property type="component" value="Unassembled WGS sequence"/>
</dbReference>
<keyword evidence="3" id="KW-1185">Reference proteome</keyword>
<sequence>MVEEILYRIKEMELMYQFMMIFVIGFIPFLEAHVAVPLGVLLKLPFILTTFLGIGGNIISVLLLVLIVTLIKDKLNQHDRYPSINRRFAKARHYFDKYGVPGLALLGPIVGANHISALVSVAAGARKENIVLWQVISISIWGIGSGLFLFYGIAAYQWLKN</sequence>
<proteinExistence type="predicted"/>
<evidence type="ECO:0000313" key="3">
    <source>
        <dbReference type="Proteomes" id="UP000182762"/>
    </source>
</evidence>
<dbReference type="EMBL" id="FOXX01000008">
    <property type="protein sequence ID" value="SFQ75477.1"/>
    <property type="molecule type" value="Genomic_DNA"/>
</dbReference>
<reference evidence="2 3" key="1">
    <citation type="submission" date="2016-10" db="EMBL/GenBank/DDBJ databases">
        <authorList>
            <person name="Varghese N."/>
            <person name="Submissions S."/>
        </authorList>
    </citation>
    <scope>NUCLEOTIDE SEQUENCE [LARGE SCALE GENOMIC DNA]</scope>
    <source>
        <strain evidence="2 3">DSM 13796</strain>
    </source>
</reference>
<feature type="transmembrane region" description="Helical" evidence="1">
    <location>
        <begin position="102"/>
        <end position="125"/>
    </location>
</feature>
<keyword evidence="1" id="KW-0472">Membrane</keyword>
<comment type="caution">
    <text evidence="2">The sequence shown here is derived from an EMBL/GenBank/DDBJ whole genome shotgun (WGS) entry which is preliminary data.</text>
</comment>
<evidence type="ECO:0000256" key="1">
    <source>
        <dbReference type="SAM" id="Phobius"/>
    </source>
</evidence>
<dbReference type="GeneID" id="93711841"/>
<accession>A0A1I6B3W8</accession>
<protein>
    <submittedName>
        <fullName evidence="2">Small multi-drug export protein</fullName>
    </submittedName>
</protein>
<dbReference type="RefSeq" id="WP_061805630.1">
    <property type="nucleotide sequence ID" value="NZ_FOXX01000008.1"/>
</dbReference>
<feature type="transmembrane region" description="Helical" evidence="1">
    <location>
        <begin position="131"/>
        <end position="156"/>
    </location>
</feature>
<dbReference type="InterPro" id="IPR009577">
    <property type="entry name" value="Sm_multidrug_ex"/>
</dbReference>
<dbReference type="Pfam" id="PF06695">
    <property type="entry name" value="Sm_multidrug_ex"/>
    <property type="match status" value="1"/>
</dbReference>
<keyword evidence="1" id="KW-0812">Transmembrane</keyword>
<keyword evidence="1" id="KW-1133">Transmembrane helix</keyword>
<name>A0A1I6B3W8_9BACI</name>